<feature type="compositionally biased region" description="Low complexity" evidence="5">
    <location>
        <begin position="643"/>
        <end position="658"/>
    </location>
</feature>
<feature type="compositionally biased region" description="Low complexity" evidence="5">
    <location>
        <begin position="624"/>
        <end position="634"/>
    </location>
</feature>
<dbReference type="Gene3D" id="1.10.555.10">
    <property type="entry name" value="Rho GTPase activation protein"/>
    <property type="match status" value="1"/>
</dbReference>
<feature type="domain" description="SH3" evidence="6">
    <location>
        <begin position="804"/>
        <end position="864"/>
    </location>
</feature>
<dbReference type="PROSITE" id="PS50003">
    <property type="entry name" value="PH_DOMAIN"/>
    <property type="match status" value="1"/>
</dbReference>
<dbReference type="InterPro" id="IPR047234">
    <property type="entry name" value="GRAF_fam"/>
</dbReference>
<evidence type="ECO:0000256" key="2">
    <source>
        <dbReference type="ARBA" id="ARBA00022468"/>
    </source>
</evidence>
<dbReference type="InterPro" id="IPR001452">
    <property type="entry name" value="SH3_domain"/>
</dbReference>
<dbReference type="Gene3D" id="1.20.1270.60">
    <property type="entry name" value="Arfaptin homology (AH) domain/BAR domain"/>
    <property type="match status" value="1"/>
</dbReference>
<keyword evidence="10" id="KW-1185">Reference proteome</keyword>
<dbReference type="SUPFAM" id="SSF103657">
    <property type="entry name" value="BAR/IMD domain-like"/>
    <property type="match status" value="1"/>
</dbReference>
<dbReference type="Pfam" id="PF14604">
    <property type="entry name" value="SH3_9"/>
    <property type="match status" value="1"/>
</dbReference>
<dbReference type="InterPro" id="IPR008936">
    <property type="entry name" value="Rho_GTPase_activation_prot"/>
</dbReference>
<dbReference type="SMART" id="SM00326">
    <property type="entry name" value="SH3"/>
    <property type="match status" value="1"/>
</dbReference>
<comment type="caution">
    <text evidence="9">The sequence shown here is derived from an EMBL/GenBank/DDBJ whole genome shotgun (WGS) entry which is preliminary data.</text>
</comment>
<feature type="coiled-coil region" evidence="4">
    <location>
        <begin position="225"/>
        <end position="252"/>
    </location>
</feature>
<proteinExistence type="predicted"/>
<evidence type="ECO:0000256" key="3">
    <source>
        <dbReference type="PROSITE-ProRule" id="PRU00192"/>
    </source>
</evidence>
<accession>A0ABP1RKR2</accession>
<keyword evidence="4" id="KW-0175">Coiled coil</keyword>
<evidence type="ECO:0000256" key="4">
    <source>
        <dbReference type="SAM" id="Coils"/>
    </source>
</evidence>
<feature type="compositionally biased region" description="Polar residues" evidence="5">
    <location>
        <begin position="596"/>
        <end position="611"/>
    </location>
</feature>
<feature type="domain" description="Rho-GAP" evidence="8">
    <location>
        <begin position="386"/>
        <end position="571"/>
    </location>
</feature>
<dbReference type="Gene3D" id="2.30.30.40">
    <property type="entry name" value="SH3 Domains"/>
    <property type="match status" value="1"/>
</dbReference>
<dbReference type="PROSITE" id="PS50002">
    <property type="entry name" value="SH3"/>
    <property type="match status" value="1"/>
</dbReference>
<dbReference type="CDD" id="cd01249">
    <property type="entry name" value="BAR-PH_GRAF_family"/>
    <property type="match status" value="1"/>
</dbReference>
<protein>
    <recommendedName>
        <fullName evidence="11">Rho GTPase-activating protein 26</fullName>
    </recommendedName>
</protein>
<dbReference type="CDD" id="cd11882">
    <property type="entry name" value="SH3_GRAF-like"/>
    <property type="match status" value="1"/>
</dbReference>
<evidence type="ECO:0000259" key="7">
    <source>
        <dbReference type="PROSITE" id="PS50003"/>
    </source>
</evidence>
<feature type="compositionally biased region" description="Polar residues" evidence="5">
    <location>
        <begin position="683"/>
        <end position="693"/>
    </location>
</feature>
<reference evidence="9 10" key="1">
    <citation type="submission" date="2024-08" db="EMBL/GenBank/DDBJ databases">
        <authorList>
            <person name="Cucini C."/>
            <person name="Frati F."/>
        </authorList>
    </citation>
    <scope>NUCLEOTIDE SEQUENCE [LARGE SCALE GENOMIC DNA]</scope>
</reference>
<dbReference type="SMART" id="SM00233">
    <property type="entry name" value="PH"/>
    <property type="match status" value="1"/>
</dbReference>
<organism evidence="9 10">
    <name type="scientific">Orchesella dallaii</name>
    <dbReference type="NCBI Taxonomy" id="48710"/>
    <lineage>
        <taxon>Eukaryota</taxon>
        <taxon>Metazoa</taxon>
        <taxon>Ecdysozoa</taxon>
        <taxon>Arthropoda</taxon>
        <taxon>Hexapoda</taxon>
        <taxon>Collembola</taxon>
        <taxon>Entomobryomorpha</taxon>
        <taxon>Entomobryoidea</taxon>
        <taxon>Orchesellidae</taxon>
        <taxon>Orchesellinae</taxon>
        <taxon>Orchesella</taxon>
    </lineage>
</organism>
<keyword evidence="1 3" id="KW-0728">SH3 domain</keyword>
<dbReference type="InterPro" id="IPR001849">
    <property type="entry name" value="PH_domain"/>
</dbReference>
<dbReference type="InterPro" id="IPR004148">
    <property type="entry name" value="BAR_dom"/>
</dbReference>
<dbReference type="InterPro" id="IPR027267">
    <property type="entry name" value="AH/BAR_dom_sf"/>
</dbReference>
<evidence type="ECO:0000313" key="9">
    <source>
        <dbReference type="EMBL" id="CAL8129608.1"/>
    </source>
</evidence>
<dbReference type="PROSITE" id="PS50238">
    <property type="entry name" value="RHOGAP"/>
    <property type="match status" value="1"/>
</dbReference>
<dbReference type="InterPro" id="IPR036028">
    <property type="entry name" value="SH3-like_dom_sf"/>
</dbReference>
<evidence type="ECO:0008006" key="11">
    <source>
        <dbReference type="Google" id="ProtNLM"/>
    </source>
</evidence>
<evidence type="ECO:0000259" key="6">
    <source>
        <dbReference type="PROSITE" id="PS50002"/>
    </source>
</evidence>
<dbReference type="PANTHER" id="PTHR12552">
    <property type="entry name" value="OLIGOPHRENIN 1"/>
    <property type="match status" value="1"/>
</dbReference>
<gene>
    <name evidence="9" type="ORF">ODALV1_LOCUS23325</name>
</gene>
<name>A0ABP1RKR2_9HEXA</name>
<dbReference type="Pfam" id="PF00620">
    <property type="entry name" value="RhoGAP"/>
    <property type="match status" value="1"/>
</dbReference>
<dbReference type="CDD" id="cd07602">
    <property type="entry name" value="BAR_RhoGAP_OPHN1-like"/>
    <property type="match status" value="1"/>
</dbReference>
<dbReference type="SMART" id="SM00324">
    <property type="entry name" value="RhoGAP"/>
    <property type="match status" value="1"/>
</dbReference>
<sequence length="867" mass="96945">MGLPALEFTDCLTDSPHFRDNLHAHEKELERTSAQIKGLVKDVKDIVNAAQVLSRAQRALAASLENFHFECIGSNRTDDEIVIAESLRQFSHLISSIEDERDRMLEKAYDHFIKPLDDFRKKKIGVVKEGKKKFEKQTHKFCQSQERYLNLSTKKQDNILQEADASLEMEQRHFCQASLKYVFLLQEVQECKKYEFVETLLGFMYSWLTFYHQGHEVATDYKPYMTDLQKRIQNTRENFETARDQTKSLMNKMLEIRKSKDPGGLDKNYARQGYLYLMEKKALGSSWVKHYCMYEKSNRKFTMIAYNQISGKITGTDEITLKSCTRRMSDSIDKRFCFDLTTENRPGVVFTLQALSEDDRRLWLDAMDGREPTYGPPGKVPKSEETVLDDVGFSFVQQCIAELEVRGLEEQGLYRLVGVSSKVSKLLAGGLDRRKIEKLQLSDRCEWETKTITSALKTYFRNLPEPVMTFRFHESFIAAAKQETRVQRISDVHSLVHRLPPPNFKILEMLVLHLQGVAAKSEKNKMTISNLGVCFGPTLLRPEEETVAAIMDIKFCNVVVEILIENGEKIFKTKPIPAELAKEFAGAGPSRLANHRPNTSPGKQAGANSYNDGPIRNSWDNLQSSGSSSMGASGLYQSTATVNSLHSSSHSSSSNQSSGEPLPLSYSLGSHSSIPERDGNGSGSRTSSQTMPNNRGVANVVNPSGQPSALVDGKESSFSQLYLNNSNDRGTSNSSSSSESVESWSGHQQPPALVGHPPQPPPYQPPPEHPLSNGRDYGTHSRIAAVKGFTGIGSGLSGSTGKLEFAKCARTLYSCVGEHDGELSFEPNEIISNVRRSIEPGWLEGTLRGKNGLIPENYVEIIPESLS</sequence>
<dbReference type="SUPFAM" id="SSF50044">
    <property type="entry name" value="SH3-domain"/>
    <property type="match status" value="1"/>
</dbReference>
<dbReference type="SUPFAM" id="SSF48350">
    <property type="entry name" value="GTPase activation domain, GAP"/>
    <property type="match status" value="1"/>
</dbReference>
<dbReference type="PANTHER" id="PTHR12552:SF1">
    <property type="entry name" value="RHO GTPASE-ACTIVATING PROTEIN GRAF"/>
    <property type="match status" value="1"/>
</dbReference>
<evidence type="ECO:0000256" key="5">
    <source>
        <dbReference type="SAM" id="MobiDB-lite"/>
    </source>
</evidence>
<dbReference type="InterPro" id="IPR000198">
    <property type="entry name" value="RhoGAP_dom"/>
</dbReference>
<evidence type="ECO:0000259" key="8">
    <source>
        <dbReference type="PROSITE" id="PS50238"/>
    </source>
</evidence>
<feature type="region of interest" description="Disordered" evidence="5">
    <location>
        <begin position="589"/>
        <end position="778"/>
    </location>
</feature>
<dbReference type="InterPro" id="IPR011993">
    <property type="entry name" value="PH-like_dom_sf"/>
</dbReference>
<feature type="compositionally biased region" description="Low complexity" evidence="5">
    <location>
        <begin position="724"/>
        <end position="745"/>
    </location>
</feature>
<dbReference type="InterPro" id="IPR047225">
    <property type="entry name" value="PH_GRAF"/>
</dbReference>
<dbReference type="Pfam" id="PF16746">
    <property type="entry name" value="BAR_3"/>
    <property type="match status" value="1"/>
</dbReference>
<dbReference type="Pfam" id="PF00169">
    <property type="entry name" value="PH"/>
    <property type="match status" value="1"/>
</dbReference>
<dbReference type="SUPFAM" id="SSF50729">
    <property type="entry name" value="PH domain-like"/>
    <property type="match status" value="1"/>
</dbReference>
<dbReference type="Proteomes" id="UP001642540">
    <property type="component" value="Unassembled WGS sequence"/>
</dbReference>
<evidence type="ECO:0000256" key="1">
    <source>
        <dbReference type="ARBA" id="ARBA00022443"/>
    </source>
</evidence>
<feature type="compositionally biased region" description="Pro residues" evidence="5">
    <location>
        <begin position="757"/>
        <end position="769"/>
    </location>
</feature>
<dbReference type="EMBL" id="CAXLJM020000078">
    <property type="protein sequence ID" value="CAL8129608.1"/>
    <property type="molecule type" value="Genomic_DNA"/>
</dbReference>
<feature type="domain" description="PH" evidence="7">
    <location>
        <begin position="268"/>
        <end position="372"/>
    </location>
</feature>
<keyword evidence="2" id="KW-0343">GTPase activation</keyword>
<dbReference type="Gene3D" id="2.30.29.30">
    <property type="entry name" value="Pleckstrin-homology domain (PH domain)/Phosphotyrosine-binding domain (PTB)"/>
    <property type="match status" value="1"/>
</dbReference>
<evidence type="ECO:0000313" key="10">
    <source>
        <dbReference type="Proteomes" id="UP001642540"/>
    </source>
</evidence>